<dbReference type="InterPro" id="IPR045055">
    <property type="entry name" value="DNA2/NAM7-like"/>
</dbReference>
<name>A0A1I8NFP3_MUSDO</name>
<evidence type="ECO:0000256" key="1">
    <source>
        <dbReference type="ARBA" id="ARBA00022741"/>
    </source>
</evidence>
<dbReference type="PANTHER" id="PTHR10887:SF419">
    <property type="entry name" value="RNA HELICASE MOV10L1"/>
    <property type="match status" value="1"/>
</dbReference>
<feature type="compositionally biased region" description="Polar residues" evidence="8">
    <location>
        <begin position="1775"/>
        <end position="1793"/>
    </location>
</feature>
<feature type="compositionally biased region" description="Basic and acidic residues" evidence="8">
    <location>
        <begin position="1404"/>
        <end position="1420"/>
    </location>
</feature>
<feature type="compositionally biased region" description="Polar residues" evidence="8">
    <location>
        <begin position="1604"/>
        <end position="1621"/>
    </location>
</feature>
<feature type="compositionally biased region" description="Polar residues" evidence="8">
    <location>
        <begin position="1582"/>
        <end position="1591"/>
    </location>
</feature>
<dbReference type="GO" id="GO:0035194">
    <property type="term" value="P:regulatory ncRNA-mediated post-transcriptional gene silencing"/>
    <property type="evidence" value="ECO:0007669"/>
    <property type="project" value="TreeGrafter"/>
</dbReference>
<evidence type="ECO:0000256" key="3">
    <source>
        <dbReference type="ARBA" id="ARBA00022806"/>
    </source>
</evidence>
<dbReference type="PROSITE" id="PS50157">
    <property type="entry name" value="ZINC_FINGER_C2H2_2"/>
    <property type="match status" value="1"/>
</dbReference>
<organism evidence="10">
    <name type="scientific">Musca domestica</name>
    <name type="common">House fly</name>
    <dbReference type="NCBI Taxonomy" id="7370"/>
    <lineage>
        <taxon>Eukaryota</taxon>
        <taxon>Metazoa</taxon>
        <taxon>Ecdysozoa</taxon>
        <taxon>Arthropoda</taxon>
        <taxon>Hexapoda</taxon>
        <taxon>Insecta</taxon>
        <taxon>Pterygota</taxon>
        <taxon>Neoptera</taxon>
        <taxon>Endopterygota</taxon>
        <taxon>Diptera</taxon>
        <taxon>Brachycera</taxon>
        <taxon>Muscomorpha</taxon>
        <taxon>Muscoidea</taxon>
        <taxon>Muscidae</taxon>
        <taxon>Musca</taxon>
    </lineage>
</organism>
<feature type="compositionally biased region" description="Polar residues" evidence="8">
    <location>
        <begin position="1"/>
        <end position="19"/>
    </location>
</feature>
<dbReference type="InterPro" id="IPR041679">
    <property type="entry name" value="DNA2/NAM7-like_C"/>
</dbReference>
<dbReference type="RefSeq" id="XP_011292081.2">
    <property type="nucleotide sequence ID" value="XM_011293779.3"/>
</dbReference>
<keyword evidence="7" id="KW-0862">Zinc</keyword>
<dbReference type="GO" id="GO:0003678">
    <property type="term" value="F:DNA helicase activity"/>
    <property type="evidence" value="ECO:0007669"/>
    <property type="project" value="UniProtKB-EC"/>
</dbReference>
<feature type="compositionally biased region" description="Acidic residues" evidence="8">
    <location>
        <begin position="1136"/>
        <end position="1150"/>
    </location>
</feature>
<dbReference type="GO" id="GO:0005829">
    <property type="term" value="C:cytosol"/>
    <property type="evidence" value="ECO:0007669"/>
    <property type="project" value="TreeGrafter"/>
</dbReference>
<feature type="compositionally biased region" description="Acidic residues" evidence="8">
    <location>
        <begin position="1106"/>
        <end position="1126"/>
    </location>
</feature>
<feature type="domain" description="C2H2-type" evidence="9">
    <location>
        <begin position="192"/>
        <end position="219"/>
    </location>
</feature>
<dbReference type="InterPro" id="IPR014001">
    <property type="entry name" value="Helicase_ATP-bd"/>
</dbReference>
<keyword evidence="3" id="KW-0347">Helicase</keyword>
<dbReference type="InterPro" id="IPR013087">
    <property type="entry name" value="Znf_C2H2_type"/>
</dbReference>
<dbReference type="Pfam" id="PF13087">
    <property type="entry name" value="AAA_12"/>
    <property type="match status" value="1"/>
</dbReference>
<feature type="compositionally biased region" description="Polar residues" evidence="8">
    <location>
        <begin position="1731"/>
        <end position="1751"/>
    </location>
</feature>
<dbReference type="KEGG" id="mde:101890486"/>
<dbReference type="GO" id="GO:0032574">
    <property type="term" value="F:5'-3' RNA helicase activity"/>
    <property type="evidence" value="ECO:0007669"/>
    <property type="project" value="InterPro"/>
</dbReference>
<dbReference type="SMART" id="SM00487">
    <property type="entry name" value="DEXDc"/>
    <property type="match status" value="1"/>
</dbReference>
<reference evidence="10" key="1">
    <citation type="submission" date="2020-05" db="UniProtKB">
        <authorList>
            <consortium name="EnsemblMetazoa"/>
        </authorList>
    </citation>
    <scope>IDENTIFICATION</scope>
    <source>
        <strain evidence="10">Aabys</strain>
    </source>
</reference>
<feature type="compositionally biased region" description="Basic residues" evidence="8">
    <location>
        <begin position="1077"/>
        <end position="1097"/>
    </location>
</feature>
<dbReference type="GO" id="GO:0005694">
    <property type="term" value="C:chromosome"/>
    <property type="evidence" value="ECO:0007669"/>
    <property type="project" value="UniProtKB-ARBA"/>
</dbReference>
<feature type="compositionally biased region" description="Polar residues" evidence="8">
    <location>
        <begin position="1523"/>
        <end position="1538"/>
    </location>
</feature>
<dbReference type="GO" id="GO:0003723">
    <property type="term" value="F:RNA binding"/>
    <property type="evidence" value="ECO:0007669"/>
    <property type="project" value="InterPro"/>
</dbReference>
<feature type="compositionally biased region" description="Low complexity" evidence="8">
    <location>
        <begin position="1022"/>
        <end position="1031"/>
    </location>
</feature>
<dbReference type="GO" id="GO:0043186">
    <property type="term" value="C:P granule"/>
    <property type="evidence" value="ECO:0007669"/>
    <property type="project" value="TreeGrafter"/>
</dbReference>
<dbReference type="RefSeq" id="XP_005182494.2">
    <property type="nucleotide sequence ID" value="XM_005182437.4"/>
</dbReference>
<dbReference type="CDD" id="cd18808">
    <property type="entry name" value="SF1_C_Upf1"/>
    <property type="match status" value="1"/>
</dbReference>
<feature type="compositionally biased region" description="Low complexity" evidence="8">
    <location>
        <begin position="1715"/>
        <end position="1730"/>
    </location>
</feature>
<dbReference type="FunFam" id="3.40.50.300:FF:000326">
    <property type="entry name" value="P-loop containing nucleoside triphosphate hydrolase"/>
    <property type="match status" value="1"/>
</dbReference>
<protein>
    <recommendedName>
        <fullName evidence="9">C2H2-type domain-containing protein</fullName>
    </recommendedName>
</protein>
<dbReference type="EnsemblMetazoa" id="MDOA014691-RD">
    <property type="protein sequence ID" value="MDOA014691-PD"/>
    <property type="gene ID" value="MDOA014691"/>
</dbReference>
<dbReference type="CDD" id="cd18038">
    <property type="entry name" value="DEXXQc_Helz-like"/>
    <property type="match status" value="1"/>
</dbReference>
<evidence type="ECO:0000256" key="7">
    <source>
        <dbReference type="PROSITE-ProRule" id="PRU00042"/>
    </source>
</evidence>
<dbReference type="VEuPathDB" id="VectorBase:MDOA014691"/>
<dbReference type="EnsemblMetazoa" id="MDOA014691-RA">
    <property type="protein sequence ID" value="MDOA014691-PA"/>
    <property type="gene ID" value="MDOA014691"/>
</dbReference>
<feature type="region of interest" description="Disordered" evidence="8">
    <location>
        <begin position="1345"/>
        <end position="1558"/>
    </location>
</feature>
<feature type="region of interest" description="Disordered" evidence="8">
    <location>
        <begin position="1069"/>
        <end position="1238"/>
    </location>
</feature>
<feature type="region of interest" description="Disordered" evidence="8">
    <location>
        <begin position="1775"/>
        <end position="1818"/>
    </location>
</feature>
<dbReference type="VEuPathDB" id="VectorBase:MDOMA2_003472"/>
<keyword evidence="2" id="KW-0378">Hydrolase</keyword>
<dbReference type="EnsemblMetazoa" id="MDOA014691-RF">
    <property type="protein sequence ID" value="MDOA014691-PF"/>
    <property type="gene ID" value="MDOA014691"/>
</dbReference>
<accession>A0A1I8NFP3</accession>
<feature type="compositionally biased region" description="Polar residues" evidence="8">
    <location>
        <begin position="1353"/>
        <end position="1365"/>
    </location>
</feature>
<feature type="compositionally biased region" description="Polar residues" evidence="8">
    <location>
        <begin position="1229"/>
        <end position="1238"/>
    </location>
</feature>
<dbReference type="InterPro" id="IPR041677">
    <property type="entry name" value="DNA2/NAM7_AAA_11"/>
</dbReference>
<feature type="compositionally biased region" description="Basic and acidic residues" evidence="8">
    <location>
        <begin position="1797"/>
        <end position="1811"/>
    </location>
</feature>
<dbReference type="InterPro" id="IPR047187">
    <property type="entry name" value="SF1_C_Upf1"/>
</dbReference>
<feature type="region of interest" description="Disordered" evidence="8">
    <location>
        <begin position="1018"/>
        <end position="1048"/>
    </location>
</feature>
<evidence type="ECO:0000256" key="2">
    <source>
        <dbReference type="ARBA" id="ARBA00022801"/>
    </source>
</evidence>
<keyword evidence="4" id="KW-0067">ATP-binding</keyword>
<dbReference type="OrthoDB" id="6513042at2759"/>
<sequence length="1818" mass="205433">MSSDESTATQFSEASQATSGRKPKVPPPDQWEINLIGNFLLTLYHRLELTPDREWMCKKSDMRNQFRQFVTPDLLKRLQSVSGTDNIGTLLQRCRFLINTPRKSSLYKINIGSLFEFRNRKLCEQDKRRINDDEDLTAITGPEDILKNLVETKNAPSLQVTYEVDENSPVHALQYEGTVMQERRKNYFPTNMSCFICQEDFSTMVAYEEHIQIHNDESDFEYLKQLSKFQSPVFTIDYQLCKNSHNFCFNLKTITEDLIIERIIIVQSRSMFYVHNMRVPYAMPESNCDRFYVDSHLFTMFVEQPIVIVCHLESNKNIRIIEEHHFMRISEYPRVNFPIKPYQLPSNKTFKPLISVPDYFPPMEIRDAIKDDFIYEKLMKTSNEFREYVRNEKILQPQTIGQTLTTLLHIEDMDTIKEYLDLMQQNVSLRGFDHNYNIKLRSKQRIHIENLLSVFDDVIITTRKDIKPGSDILLKLILQNKDDINPCDTYLGHIEDVSSGRVTFRCYKKLDLKRSYTIIFRPSRTLLRYQYRAMELLPVVIPHLSKFLFPTRLLPKEPSTISLRFYNKSIVNNPEQMQAVRNIAEGPRNDATYIIFGPPGTGKTTTLVESILQVLQRENTKILVTASSNSACDEVALRLCQTLSHMDMSRAIVRIYAQTSEARLENFDDLLLEHSNLYKNVHFYPDIEVLHEYRIVVCTMSVVAKLATGKFGRTTSGGTLYTHLFIDEVAAATEVETLMPITSVLTPKACLIIAGDHKQLGPIVKSKRAEEFNLGVSLMDRLLKRECYSVNTDTGDYDRSIQTRLRMNFRSHPAIVNLYSGMYYNHALDAKANIDDVSLVKDWHLAPNKDFPIIFHYVNGNSCSDFQSYSLHNSDEINVVMHYVKDLMYFGVKGKPVKQSDIGIISPYKKQYLRIREELNQRRWYEIETGSVENFQGKEKSIIIVSFVRSNTSTLGFLDSPRRLNVTLSRAKSLLILIGNARTLSMNPDFDYIIKECQRHQTFVAELDHRVPTSAAYKYGETTTTTPTSSTKPINKSKDEKKPMKNFEKVSSASTLDLLNDTLKELKLKNQNENAKKPARKIRARYQSRAAKKRNSAARKNNENITNEEDNDDDDDDDVDAESDSEADNKHNDVGVDSDDSDESDSEDNEPSTSKAAGKAKLSRSMKKKQQKSTNDGKTTTNNDLDAFFSELPSVPKSKMTPASTPKSNTAGDNDNRNEPTPTPIAVANPQNPHYNNGMNVQFQPQTFNQLQGMHHQMPGTYIPPNQNYNNNFQQNGLMFMQTTPRHPQYPPSYFQAGLIGMPQNPGVRPQIPSTPFTQRNLVQNPHQQLYVNNIMPGFNPMVMQQQQQPQQHGNNTSFGNQPSTKADDVNNIPPLGKNASRAGGRQKKKKNEKANNNANAEDANEKNNQKDEKKDEAKPHLGQTMKKKNPHQNVPKASKALKTVVLTKDGSNTVEIKEHNSNMNATKKKNATSDATTAKGSANQITTGKNNVVERAQASAKSSNKDTSKDKKEEAASKVNKKQMNVSLNVQNTNIKSSAEEPNRPMSKKTFTSENDAPQNLSSLQAQKMLEDLMKVNRVTENSQKQNQKAQPKPVANIKPIASTRQDSFSNKPTSSVSVGQRNATRTLGATFNEATLNEGYTGTLGSNVGNNITDNRSSVVNNSNNNNVVTSQTGAMGNSSYNRGAANPLASRMDDKISVTSQSSINSIANRPSSSAVNSLSSSSAINSTPTAQQTTNPFTNYTSSRTNNVAGGTSAYTSDVLHRPAARTSLYASNSTGSALSQERPNSYEQPNRPVRDLNFDKKPKNPKNDNCVIA</sequence>
<feature type="compositionally biased region" description="Basic residues" evidence="8">
    <location>
        <begin position="1161"/>
        <end position="1171"/>
    </location>
</feature>
<keyword evidence="7" id="KW-0863">Zinc-finger</keyword>
<evidence type="ECO:0000256" key="6">
    <source>
        <dbReference type="ARBA" id="ARBA00048432"/>
    </source>
</evidence>
<feature type="compositionally biased region" description="Polar residues" evidence="8">
    <location>
        <begin position="1201"/>
        <end position="1213"/>
    </location>
</feature>
<keyword evidence="7" id="KW-0479">Metal-binding</keyword>
<feature type="compositionally biased region" description="Polar residues" evidence="8">
    <location>
        <begin position="1172"/>
        <end position="1184"/>
    </location>
</feature>
<keyword evidence="5" id="KW-0943">RNA-mediated gene silencing</keyword>
<evidence type="ECO:0000256" key="5">
    <source>
        <dbReference type="ARBA" id="ARBA00023158"/>
    </source>
</evidence>
<dbReference type="GO" id="GO:0008270">
    <property type="term" value="F:zinc ion binding"/>
    <property type="evidence" value="ECO:0007669"/>
    <property type="project" value="UniProtKB-KW"/>
</dbReference>
<dbReference type="STRING" id="7370.A0A1I8NFP3"/>
<dbReference type="eggNOG" id="KOG1804">
    <property type="taxonomic scope" value="Eukaryota"/>
</dbReference>
<comment type="catalytic activity">
    <reaction evidence="6">
        <text>ATP + H2O = ADP + phosphate + H(+)</text>
        <dbReference type="Rhea" id="RHEA:13065"/>
        <dbReference type="ChEBI" id="CHEBI:15377"/>
        <dbReference type="ChEBI" id="CHEBI:15378"/>
        <dbReference type="ChEBI" id="CHEBI:30616"/>
        <dbReference type="ChEBI" id="CHEBI:43474"/>
        <dbReference type="ChEBI" id="CHEBI:456216"/>
        <dbReference type="EC" id="3.6.4.12"/>
    </reaction>
    <physiologicalReaction direction="left-to-right" evidence="6">
        <dbReference type="Rhea" id="RHEA:13066"/>
    </physiologicalReaction>
</comment>
<dbReference type="EnsemblMetazoa" id="MDOA014691-RE">
    <property type="protein sequence ID" value="MDOA014691-PE"/>
    <property type="gene ID" value="MDOA014691"/>
</dbReference>
<dbReference type="Gene3D" id="3.40.50.300">
    <property type="entry name" value="P-loop containing nucleotide triphosphate hydrolases"/>
    <property type="match status" value="2"/>
</dbReference>
<dbReference type="PROSITE" id="PS00028">
    <property type="entry name" value="ZINC_FINGER_C2H2_1"/>
    <property type="match status" value="1"/>
</dbReference>
<dbReference type="InterPro" id="IPR027417">
    <property type="entry name" value="P-loop_NTPase"/>
</dbReference>
<dbReference type="Pfam" id="PF13086">
    <property type="entry name" value="AAA_11"/>
    <property type="match status" value="2"/>
</dbReference>
<dbReference type="EnsemblMetazoa" id="MDOA014691-RC">
    <property type="protein sequence ID" value="MDOA014691-PC"/>
    <property type="gene ID" value="MDOA014691"/>
</dbReference>
<gene>
    <name evidence="10" type="primary">101890486</name>
</gene>
<proteinExistence type="predicted"/>
<feature type="compositionally biased region" description="Polar residues" evidence="8">
    <location>
        <begin position="1473"/>
        <end position="1491"/>
    </location>
</feature>
<evidence type="ECO:0000313" key="10">
    <source>
        <dbReference type="EnsemblMetazoa" id="MDOA014691-PD"/>
    </source>
</evidence>
<dbReference type="GO" id="GO:0016787">
    <property type="term" value="F:hydrolase activity"/>
    <property type="evidence" value="ECO:0007669"/>
    <property type="project" value="UniProtKB-KW"/>
</dbReference>
<feature type="compositionally biased region" description="Basic and acidic residues" evidence="8">
    <location>
        <begin position="1036"/>
        <end position="1048"/>
    </location>
</feature>
<evidence type="ECO:0000256" key="4">
    <source>
        <dbReference type="ARBA" id="ARBA00022840"/>
    </source>
</evidence>
<feature type="region of interest" description="Disordered" evidence="8">
    <location>
        <begin position="1582"/>
        <end position="1621"/>
    </location>
</feature>
<evidence type="ECO:0000256" key="8">
    <source>
        <dbReference type="SAM" id="MobiDB-lite"/>
    </source>
</evidence>
<feature type="region of interest" description="Disordered" evidence="8">
    <location>
        <begin position="1"/>
        <end position="29"/>
    </location>
</feature>
<dbReference type="RefSeq" id="XP_019891954.2">
    <property type="nucleotide sequence ID" value="XM_020036395.2"/>
</dbReference>
<feature type="compositionally biased region" description="Basic and acidic residues" evidence="8">
    <location>
        <begin position="1504"/>
        <end position="1517"/>
    </location>
</feature>
<keyword evidence="1" id="KW-0547">Nucleotide-binding</keyword>
<dbReference type="InterPro" id="IPR026122">
    <property type="entry name" value="MOV-10/SDE3_DEXXQ/H-box"/>
</dbReference>
<evidence type="ECO:0000259" key="9">
    <source>
        <dbReference type="PROSITE" id="PS50157"/>
    </source>
</evidence>
<dbReference type="SUPFAM" id="SSF52540">
    <property type="entry name" value="P-loop containing nucleoside triphosphate hydrolases"/>
    <property type="match status" value="1"/>
</dbReference>
<dbReference type="PANTHER" id="PTHR10887">
    <property type="entry name" value="DNA2/NAM7 HELICASE FAMILY"/>
    <property type="match status" value="1"/>
</dbReference>
<feature type="compositionally biased region" description="Polar residues" evidence="8">
    <location>
        <begin position="1705"/>
        <end position="1714"/>
    </location>
</feature>
<dbReference type="GO" id="GO:0005524">
    <property type="term" value="F:ATP binding"/>
    <property type="evidence" value="ECO:0007669"/>
    <property type="project" value="UniProtKB-KW"/>
</dbReference>
<feature type="region of interest" description="Disordered" evidence="8">
    <location>
        <begin position="1705"/>
        <end position="1751"/>
    </location>
</feature>